<dbReference type="GO" id="GO:0008237">
    <property type="term" value="F:metallopeptidase activity"/>
    <property type="evidence" value="ECO:0007669"/>
    <property type="project" value="UniProtKB-KW"/>
</dbReference>
<feature type="domain" description="Metalloprotease TldD/E N-terminal" evidence="2">
    <location>
        <begin position="32"/>
        <end position="96"/>
    </location>
</feature>
<comment type="caution">
    <text evidence="5">The sequence shown here is derived from an EMBL/GenBank/DDBJ whole genome shotgun (WGS) entry which is preliminary data.</text>
</comment>
<evidence type="ECO:0000259" key="2">
    <source>
        <dbReference type="Pfam" id="PF01523"/>
    </source>
</evidence>
<dbReference type="GO" id="GO:0006508">
    <property type="term" value="P:proteolysis"/>
    <property type="evidence" value="ECO:0007669"/>
    <property type="project" value="InterPro"/>
</dbReference>
<feature type="domain" description="Metalloprotease TldD/E central" evidence="4">
    <location>
        <begin position="124"/>
        <end position="230"/>
    </location>
</feature>
<dbReference type="PANTHER" id="PTHR43421:SF1">
    <property type="entry name" value="METALLOPROTEASE PMBA"/>
    <property type="match status" value="1"/>
</dbReference>
<dbReference type="RefSeq" id="WP_071116494.1">
    <property type="nucleotide sequence ID" value="NZ_MKCS01000002.1"/>
</dbReference>
<reference evidence="5 6" key="1">
    <citation type="submission" date="2016-09" db="EMBL/GenBank/DDBJ databases">
        <title>Chromobacterium muskegensis sp. nov., an insecticidal bacterium isolated from Sphagnum bogs.</title>
        <authorList>
            <person name="Sparks M.E."/>
            <person name="Blackburn M.B."/>
            <person name="Gundersen-Rindal D.E."/>
            <person name="Mitchell A."/>
            <person name="Farrar R."/>
            <person name="Kuhar D."/>
        </authorList>
    </citation>
    <scope>NUCLEOTIDE SEQUENCE [LARGE SCALE GENOMIC DNA]</scope>
    <source>
        <strain evidence="5 6">37-2</strain>
    </source>
</reference>
<sequence length="447" mass="47713">MADKTFSFSSDTLNGIAARVLELARQHGASAAEADVSEGVGQSVSVRLAEVETIEYNQDKGVSVTVYLGQKKGHANTSDFSEQALADTVRAALDIARYTAKDDCSGLADPQLLADDLSDLDLFHPWQLPVEQAIELARRCEDSARAVDARISNSEGASVSVQASQFVYANSHGFRGGFASSRHSLSAAVVAEEGGVMQRDYWYSSARHRDDLAPVEEIGRIAGERAVRRLGGRRVKTGQYPVLFEAPVAMSLIGHLTAAISGGSLYRKSSFLLDSLGKPVMSKQVVIDEDPFLLRGLASSSFDNEGVATQSRRLVDEGVLQGYLLSSYSARKLGMQTTGNAGGAHNLIVHSTGESFQELLSQMGSGLLVTELLGQGVNTVTGDYSRGAAGFWVENGVIAYPVEEITIAGHLGEMFQRIEAIGTDVLDRGGRRMGSVLIGSMMVAGEE</sequence>
<evidence type="ECO:0000259" key="3">
    <source>
        <dbReference type="Pfam" id="PF19289"/>
    </source>
</evidence>
<protein>
    <submittedName>
        <fullName evidence="5">Metalloprotease PmbA</fullName>
    </submittedName>
</protein>
<evidence type="ECO:0000313" key="5">
    <source>
        <dbReference type="EMBL" id="OHX11272.1"/>
    </source>
</evidence>
<evidence type="ECO:0000313" key="6">
    <source>
        <dbReference type="Proteomes" id="UP000180088"/>
    </source>
</evidence>
<dbReference type="InterPro" id="IPR036059">
    <property type="entry name" value="TldD/PmbA_sf"/>
</dbReference>
<dbReference type="Pfam" id="PF19290">
    <property type="entry name" value="PmbA_TldD_2nd"/>
    <property type="match status" value="1"/>
</dbReference>
<dbReference type="NCBIfam" id="NF008268">
    <property type="entry name" value="PRK11040.1"/>
    <property type="match status" value="1"/>
</dbReference>
<dbReference type="InterPro" id="IPR002510">
    <property type="entry name" value="Metalloprtase-TldD/E_N"/>
</dbReference>
<dbReference type="InterPro" id="IPR035068">
    <property type="entry name" value="TldD/PmbA_N"/>
</dbReference>
<dbReference type="InterPro" id="IPR047657">
    <property type="entry name" value="PmbA"/>
</dbReference>
<dbReference type="Pfam" id="PF01523">
    <property type="entry name" value="PmbA_TldD_1st"/>
    <property type="match status" value="1"/>
</dbReference>
<dbReference type="EMBL" id="MKCS01000002">
    <property type="protein sequence ID" value="OHX11272.1"/>
    <property type="molecule type" value="Genomic_DNA"/>
</dbReference>
<dbReference type="InterPro" id="IPR045569">
    <property type="entry name" value="Metalloprtase-TldD/E_C"/>
</dbReference>
<keyword evidence="5" id="KW-0645">Protease</keyword>
<dbReference type="GO" id="GO:0005829">
    <property type="term" value="C:cytosol"/>
    <property type="evidence" value="ECO:0007669"/>
    <property type="project" value="TreeGrafter"/>
</dbReference>
<keyword evidence="5" id="KW-0482">Metalloprotease</keyword>
<dbReference type="AlphaFoldDB" id="A0A1S1WVH1"/>
<dbReference type="Proteomes" id="UP000180088">
    <property type="component" value="Unassembled WGS sequence"/>
</dbReference>
<dbReference type="Pfam" id="PF19289">
    <property type="entry name" value="PmbA_TldD_3rd"/>
    <property type="match status" value="1"/>
</dbReference>
<evidence type="ECO:0000256" key="1">
    <source>
        <dbReference type="ARBA" id="ARBA00005836"/>
    </source>
</evidence>
<dbReference type="SUPFAM" id="SSF111283">
    <property type="entry name" value="Putative modulator of DNA gyrase, PmbA/TldD"/>
    <property type="match status" value="1"/>
</dbReference>
<dbReference type="InterPro" id="IPR045570">
    <property type="entry name" value="Metalloprtase-TldD/E_cen_dom"/>
</dbReference>
<name>A0A1S1WVH1_9NEIS</name>
<evidence type="ECO:0000259" key="4">
    <source>
        <dbReference type="Pfam" id="PF19290"/>
    </source>
</evidence>
<accession>A0A1S1WVH1</accession>
<proteinExistence type="inferred from homology"/>
<gene>
    <name evidence="5" type="primary">pmbA</name>
    <name evidence="5" type="ORF">BI347_16370</name>
</gene>
<dbReference type="STRING" id="1903179.BI347_16370"/>
<keyword evidence="5" id="KW-0378">Hydrolase</keyword>
<organism evidence="5 6">
    <name type="scientific">Chromobacterium sphagni</name>
    <dbReference type="NCBI Taxonomy" id="1903179"/>
    <lineage>
        <taxon>Bacteria</taxon>
        <taxon>Pseudomonadati</taxon>
        <taxon>Pseudomonadota</taxon>
        <taxon>Betaproteobacteria</taxon>
        <taxon>Neisseriales</taxon>
        <taxon>Chromobacteriaceae</taxon>
        <taxon>Chromobacterium</taxon>
    </lineage>
</organism>
<dbReference type="PANTHER" id="PTHR43421">
    <property type="entry name" value="METALLOPROTEASE PMBA"/>
    <property type="match status" value="1"/>
</dbReference>
<feature type="domain" description="Metalloprotease TldD/E C-terminal" evidence="3">
    <location>
        <begin position="237"/>
        <end position="445"/>
    </location>
</feature>
<comment type="similarity">
    <text evidence="1">Belongs to the peptidase U62 family.</text>
</comment>
<dbReference type="OrthoDB" id="9803618at2"/>
<dbReference type="Gene3D" id="3.30.2290.10">
    <property type="entry name" value="PmbA/TldD superfamily"/>
    <property type="match status" value="1"/>
</dbReference>